<feature type="transmembrane region" description="Helical" evidence="5">
    <location>
        <begin position="648"/>
        <end position="668"/>
    </location>
</feature>
<evidence type="ECO:0000256" key="1">
    <source>
        <dbReference type="ARBA" id="ARBA00004776"/>
    </source>
</evidence>
<dbReference type="Proteomes" id="UP000293036">
    <property type="component" value="Unassembled WGS sequence"/>
</dbReference>
<gene>
    <name evidence="6" type="ORF">EZJ44_00335</name>
</gene>
<keyword evidence="4" id="KW-0808">Transferase</keyword>
<reference evidence="6 7" key="1">
    <citation type="submission" date="2019-02" db="EMBL/GenBank/DDBJ databases">
        <title>Arcanobacterium bovis sp. nov., isolated from the milk of a cow with mastitis.</title>
        <authorList>
            <person name="Sammra O."/>
            <person name="Foster G."/>
            <person name="Hassan A."/>
            <person name="Alssahen M."/>
            <person name="Laemmler C."/>
            <person name="Borowiak M."/>
            <person name="Malorny B."/>
            <person name="Abdulmawjood A."/>
        </authorList>
    </citation>
    <scope>NUCLEOTIDE SEQUENCE [LARGE SCALE GENOMIC DNA]</scope>
    <source>
        <strain evidence="6 7">C605018/01/1</strain>
    </source>
</reference>
<dbReference type="PANTHER" id="PTHR43179">
    <property type="entry name" value="RHAMNOSYLTRANSFERASE WBBL"/>
    <property type="match status" value="1"/>
</dbReference>
<comment type="caution">
    <text evidence="6">The sequence shown here is derived from an EMBL/GenBank/DDBJ whole genome shotgun (WGS) entry which is preliminary data.</text>
</comment>
<dbReference type="PANTHER" id="PTHR43179:SF12">
    <property type="entry name" value="GALACTOFURANOSYLTRANSFERASE GLFT2"/>
    <property type="match status" value="1"/>
</dbReference>
<proteinExistence type="inferred from homology"/>
<feature type="transmembrane region" description="Helical" evidence="5">
    <location>
        <begin position="565"/>
        <end position="582"/>
    </location>
</feature>
<evidence type="ECO:0000313" key="7">
    <source>
        <dbReference type="Proteomes" id="UP000293036"/>
    </source>
</evidence>
<keyword evidence="7" id="KW-1185">Reference proteome</keyword>
<evidence type="ECO:0000256" key="4">
    <source>
        <dbReference type="ARBA" id="ARBA00022679"/>
    </source>
</evidence>
<feature type="transmembrane region" description="Helical" evidence="5">
    <location>
        <begin position="1088"/>
        <end position="1110"/>
    </location>
</feature>
<sequence length="1118" mass="120275">MVFVAAASAEHLILRENVLAIIVSHGQDDEYLSQTLQAVRAQSWAPQHVYVARSGGEAPKNVLDSAIQSTAFPRERLSYVDTSGAENFGQCISRVLDAIKSDDVTAGAAARDTRDTTDTLDNADTLAIANAASTVDGANAAEATVTHALDSGAAATAASSRNWYWFLHADSAAHPDALDVLLRKGETSTRIGAIGPKQISWDSDFEGTRRLLEVGINATRSARRVPEIDYDERDQGQYDSREDVLGIGTAGMLVRADVYHELGGFDPFLGPFGDGLEFSRRIRAAGYRVIVAPAAQIRHARLSYENTSANSTSLDGVDQSFAARRRAQIYNSLLTMPLWQACFAWLGYVCAAIPRALIRLAFRDFTRARGELKAGWNILAALASIRNGRNNLRLAGGNAAGIEELEATGATIRAVKRETKKSRSEAVKLFALPDPLTRQAQANLRLHTRKGGLATLISALLVALLFNLPYISDGVLSGGGLLPDNSTAGQLWEALRQSWLASGDGYAVPIDALWAMYLPILVLLSPFGVTLGQLITATLYVAFPIAAFGMYLLAGRFTKSSVVRYFAALLWIVAPSLLEAHATGHVDVVIVHTLLPLALWAMIGAWRKVPGTLGIAALLGATLAAASPIMLIFVLVGAAIGLIANRRLVWLWLPIPSIVALLPLIRFVSINPSYWLPALFNSPNSHFVANIQPRNVLFGFVTHNFAVSGWDALLYVPLLVIVGVGALTCLRNQYWLRIRFAWLIAVAGMALALAATYVPISSVFTADGMRTVHAWPGVELSICWLGLVAAIVMGAHGLKSTLRKQSFGFAHLLSFTSMLAVPLAIIAIVVQWTHIQVSTESVLNSAPAQSVPALAQNNRESDQRSRVLALQAFPNGIEAQVWRMDGLQMHEMPIGRAISGIGGRPDPLVENTISAEHPDIDDRATTDLEQTIADITAGSREVAAKLGDHAISVILVPPASKNAVSSDRAKLISYLNAVPGLERVTENETGEFWRVTALQNSRTSAAALRLITDDGGVVTSVPALRYGTKTDISVAKPSTLVLAERASSGWKAEVDGVELDVKPSDWAQTWTVPAGTVGELRITHEDPFATILLILQLAVALIAVVVALPLRPERREAQ</sequence>
<dbReference type="AlphaFoldDB" id="A0A4Q9V3R3"/>
<protein>
    <recommendedName>
        <fullName evidence="8">Glycosyltransferase family 2 protein</fullName>
    </recommendedName>
</protein>
<keyword evidence="5" id="KW-0812">Transmembrane</keyword>
<feature type="transmembrane region" description="Helical" evidence="5">
    <location>
        <begin position="772"/>
        <end position="795"/>
    </location>
</feature>
<evidence type="ECO:0000313" key="6">
    <source>
        <dbReference type="EMBL" id="TBW23627.1"/>
    </source>
</evidence>
<comment type="pathway">
    <text evidence="1">Cell wall biogenesis; cell wall polysaccharide biosynthesis.</text>
</comment>
<feature type="transmembrane region" description="Helical" evidence="5">
    <location>
        <begin position="742"/>
        <end position="760"/>
    </location>
</feature>
<evidence type="ECO:0000256" key="2">
    <source>
        <dbReference type="ARBA" id="ARBA00006739"/>
    </source>
</evidence>
<name>A0A4Q9V3R3_9ACTO</name>
<evidence type="ECO:0008006" key="8">
    <source>
        <dbReference type="Google" id="ProtNLM"/>
    </source>
</evidence>
<feature type="transmembrane region" description="Helical" evidence="5">
    <location>
        <begin position="534"/>
        <end position="553"/>
    </location>
</feature>
<keyword evidence="5" id="KW-0472">Membrane</keyword>
<evidence type="ECO:0000256" key="5">
    <source>
        <dbReference type="SAM" id="Phobius"/>
    </source>
</evidence>
<dbReference type="Gene3D" id="3.90.550.10">
    <property type="entry name" value="Spore Coat Polysaccharide Biosynthesis Protein SpsA, Chain A"/>
    <property type="match status" value="1"/>
</dbReference>
<dbReference type="OrthoDB" id="3734530at2"/>
<evidence type="ECO:0000256" key="3">
    <source>
        <dbReference type="ARBA" id="ARBA00022676"/>
    </source>
</evidence>
<dbReference type="InterPro" id="IPR029044">
    <property type="entry name" value="Nucleotide-diphossugar_trans"/>
</dbReference>
<dbReference type="SUPFAM" id="SSF53448">
    <property type="entry name" value="Nucleotide-diphospho-sugar transferases"/>
    <property type="match status" value="1"/>
</dbReference>
<feature type="transmembrane region" description="Helical" evidence="5">
    <location>
        <begin position="589"/>
        <end position="607"/>
    </location>
</feature>
<accession>A0A4Q9V3R3</accession>
<feature type="transmembrane region" description="Helical" evidence="5">
    <location>
        <begin position="338"/>
        <end position="358"/>
    </location>
</feature>
<feature type="transmembrane region" description="Helical" evidence="5">
    <location>
        <begin position="613"/>
        <end position="636"/>
    </location>
</feature>
<feature type="transmembrane region" description="Helical" evidence="5">
    <location>
        <begin position="807"/>
        <end position="832"/>
    </location>
</feature>
<dbReference type="EMBL" id="SJDT01000001">
    <property type="protein sequence ID" value="TBW23627.1"/>
    <property type="molecule type" value="Genomic_DNA"/>
</dbReference>
<comment type="similarity">
    <text evidence="2">Belongs to the glycosyltransferase 2 family.</text>
</comment>
<feature type="transmembrane region" description="Helical" evidence="5">
    <location>
        <begin position="506"/>
        <end position="527"/>
    </location>
</feature>
<keyword evidence="3" id="KW-0328">Glycosyltransferase</keyword>
<dbReference type="Pfam" id="PF13641">
    <property type="entry name" value="Glyco_tranf_2_3"/>
    <property type="match status" value="1"/>
</dbReference>
<organism evidence="6 7">
    <name type="scientific">Arcanobacterium bovis</name>
    <dbReference type="NCBI Taxonomy" id="2529275"/>
    <lineage>
        <taxon>Bacteria</taxon>
        <taxon>Bacillati</taxon>
        <taxon>Actinomycetota</taxon>
        <taxon>Actinomycetes</taxon>
        <taxon>Actinomycetales</taxon>
        <taxon>Actinomycetaceae</taxon>
        <taxon>Arcanobacterium</taxon>
    </lineage>
</organism>
<feature type="transmembrane region" description="Helical" evidence="5">
    <location>
        <begin position="712"/>
        <end position="730"/>
    </location>
</feature>
<dbReference type="GO" id="GO:0016757">
    <property type="term" value="F:glycosyltransferase activity"/>
    <property type="evidence" value="ECO:0007669"/>
    <property type="project" value="UniProtKB-KW"/>
</dbReference>
<keyword evidence="5" id="KW-1133">Transmembrane helix</keyword>
<feature type="transmembrane region" description="Helical" evidence="5">
    <location>
        <begin position="453"/>
        <end position="472"/>
    </location>
</feature>